<dbReference type="Proteomes" id="UP001469553">
    <property type="component" value="Unassembled WGS sequence"/>
</dbReference>
<proteinExistence type="predicted"/>
<evidence type="ECO:0008006" key="3">
    <source>
        <dbReference type="Google" id="ProtNLM"/>
    </source>
</evidence>
<sequence>MDKVFCLLFWLRYQFTYSIFWPHHSRKSVSDARILMQVVSSRRSVCPALHGNFEPFNGLSPWRALYPVDSLLVPVNRPSLFCWIPVMVRSEPAESAANGAPSARY</sequence>
<keyword evidence="2" id="KW-1185">Reference proteome</keyword>
<evidence type="ECO:0000313" key="1">
    <source>
        <dbReference type="EMBL" id="MEQ2279141.1"/>
    </source>
</evidence>
<gene>
    <name evidence="1" type="ORF">AMECASPLE_006382</name>
</gene>
<evidence type="ECO:0000313" key="2">
    <source>
        <dbReference type="Proteomes" id="UP001469553"/>
    </source>
</evidence>
<comment type="caution">
    <text evidence="1">The sequence shown here is derived from an EMBL/GenBank/DDBJ whole genome shotgun (WGS) entry which is preliminary data.</text>
</comment>
<reference evidence="1 2" key="1">
    <citation type="submission" date="2021-06" db="EMBL/GenBank/DDBJ databases">
        <authorList>
            <person name="Palmer J.M."/>
        </authorList>
    </citation>
    <scope>NUCLEOTIDE SEQUENCE [LARGE SCALE GENOMIC DNA]</scope>
    <source>
        <strain evidence="1 2">AS_MEX2019</strain>
        <tissue evidence="1">Muscle</tissue>
    </source>
</reference>
<protein>
    <recommendedName>
        <fullName evidence="3">Secreted protein</fullName>
    </recommendedName>
</protein>
<organism evidence="1 2">
    <name type="scientific">Ameca splendens</name>
    <dbReference type="NCBI Taxonomy" id="208324"/>
    <lineage>
        <taxon>Eukaryota</taxon>
        <taxon>Metazoa</taxon>
        <taxon>Chordata</taxon>
        <taxon>Craniata</taxon>
        <taxon>Vertebrata</taxon>
        <taxon>Euteleostomi</taxon>
        <taxon>Actinopterygii</taxon>
        <taxon>Neopterygii</taxon>
        <taxon>Teleostei</taxon>
        <taxon>Neoteleostei</taxon>
        <taxon>Acanthomorphata</taxon>
        <taxon>Ovalentaria</taxon>
        <taxon>Atherinomorphae</taxon>
        <taxon>Cyprinodontiformes</taxon>
        <taxon>Goodeidae</taxon>
        <taxon>Ameca</taxon>
    </lineage>
</organism>
<accession>A0ABV0XCG5</accession>
<dbReference type="EMBL" id="JAHRIP010000307">
    <property type="protein sequence ID" value="MEQ2279141.1"/>
    <property type="molecule type" value="Genomic_DNA"/>
</dbReference>
<name>A0ABV0XCG5_9TELE</name>